<accession>A0ABD2QF22</accession>
<gene>
    <name evidence="1" type="ORF">Ciccas_003194</name>
</gene>
<organism evidence="1 2">
    <name type="scientific">Cichlidogyrus casuarinus</name>
    <dbReference type="NCBI Taxonomy" id="1844966"/>
    <lineage>
        <taxon>Eukaryota</taxon>
        <taxon>Metazoa</taxon>
        <taxon>Spiralia</taxon>
        <taxon>Lophotrochozoa</taxon>
        <taxon>Platyhelminthes</taxon>
        <taxon>Monogenea</taxon>
        <taxon>Monopisthocotylea</taxon>
        <taxon>Dactylogyridea</taxon>
        <taxon>Ancyrocephalidae</taxon>
        <taxon>Cichlidogyrus</taxon>
    </lineage>
</organism>
<protein>
    <submittedName>
        <fullName evidence="1">Uncharacterized protein</fullName>
    </submittedName>
</protein>
<dbReference type="AlphaFoldDB" id="A0ABD2QF22"/>
<dbReference type="Proteomes" id="UP001626550">
    <property type="component" value="Unassembled WGS sequence"/>
</dbReference>
<keyword evidence="2" id="KW-1185">Reference proteome</keyword>
<comment type="caution">
    <text evidence="1">The sequence shown here is derived from an EMBL/GenBank/DDBJ whole genome shotgun (WGS) entry which is preliminary data.</text>
</comment>
<evidence type="ECO:0000313" key="1">
    <source>
        <dbReference type="EMBL" id="KAL3318145.1"/>
    </source>
</evidence>
<sequence>MFKQRKSLEAAWLRAKEEKMEKDLAARRAEMNPPANQMLPLHDQCSIERCTQCQRSLDNVGTSALLRDTFYTSGARYIC</sequence>
<proteinExistence type="predicted"/>
<name>A0ABD2QF22_9PLAT</name>
<reference evidence="1 2" key="1">
    <citation type="submission" date="2024-11" db="EMBL/GenBank/DDBJ databases">
        <title>Adaptive evolution of stress response genes in parasites aligns with host niche diversity.</title>
        <authorList>
            <person name="Hahn C."/>
            <person name="Resl P."/>
        </authorList>
    </citation>
    <scope>NUCLEOTIDE SEQUENCE [LARGE SCALE GENOMIC DNA]</scope>
    <source>
        <strain evidence="1">EGGRZ-B1_66</strain>
        <tissue evidence="1">Body</tissue>
    </source>
</reference>
<dbReference type="EMBL" id="JBJKFK010000282">
    <property type="protein sequence ID" value="KAL3318145.1"/>
    <property type="molecule type" value="Genomic_DNA"/>
</dbReference>
<evidence type="ECO:0000313" key="2">
    <source>
        <dbReference type="Proteomes" id="UP001626550"/>
    </source>
</evidence>